<dbReference type="Pfam" id="PF02534">
    <property type="entry name" value="T4SS-DNA_transf"/>
    <property type="match status" value="1"/>
</dbReference>
<dbReference type="InterPro" id="IPR051539">
    <property type="entry name" value="T4SS-coupling_protein"/>
</dbReference>
<feature type="transmembrane region" description="Helical" evidence="8">
    <location>
        <begin position="7"/>
        <end position="32"/>
    </location>
</feature>
<evidence type="ECO:0000256" key="1">
    <source>
        <dbReference type="ARBA" id="ARBA00004651"/>
    </source>
</evidence>
<organism evidence="9 10">
    <name type="scientific">Neisseria musculi</name>
    <dbReference type="NCBI Taxonomy" id="1815583"/>
    <lineage>
        <taxon>Bacteria</taxon>
        <taxon>Pseudomonadati</taxon>
        <taxon>Pseudomonadota</taxon>
        <taxon>Betaproteobacteria</taxon>
        <taxon>Neisseriales</taxon>
        <taxon>Neisseriaceae</taxon>
        <taxon>Neisseria</taxon>
    </lineage>
</organism>
<reference evidence="9" key="1">
    <citation type="submission" date="2024-06" db="EMBL/GenBank/DDBJ databases">
        <title>Complete Genome Sequence of mouse commensal type strain Neisseria musculi.</title>
        <authorList>
            <person name="Thapa E."/>
            <person name="Aluvathingal J."/>
            <person name="Nadendla S."/>
            <person name="Mehta A."/>
            <person name="Tettelin H."/>
            <person name="Weyand N.J."/>
        </authorList>
    </citation>
    <scope>NUCLEOTIDE SEQUENCE</scope>
    <source>
        <strain evidence="9">NW831</strain>
    </source>
</reference>
<dbReference type="GO" id="GO:0005886">
    <property type="term" value="C:plasma membrane"/>
    <property type="evidence" value="ECO:0007669"/>
    <property type="project" value="UniProtKB-SubCell"/>
</dbReference>
<proteinExistence type="inferred from homology"/>
<evidence type="ECO:0000256" key="3">
    <source>
        <dbReference type="ARBA" id="ARBA00022475"/>
    </source>
</evidence>
<gene>
    <name evidence="9" type="ORF">H7A79_0485</name>
</gene>
<evidence type="ECO:0000313" key="9">
    <source>
        <dbReference type="EMBL" id="QNT58031.1"/>
    </source>
</evidence>
<dbReference type="InterPro" id="IPR003688">
    <property type="entry name" value="TraG/VirD4"/>
</dbReference>
<evidence type="ECO:0000256" key="4">
    <source>
        <dbReference type="ARBA" id="ARBA00022692"/>
    </source>
</evidence>
<evidence type="ECO:0000256" key="5">
    <source>
        <dbReference type="ARBA" id="ARBA00022989"/>
    </source>
</evidence>
<accession>A0A7H1M8R6</accession>
<evidence type="ECO:0000313" key="10">
    <source>
        <dbReference type="Proteomes" id="UP000516412"/>
    </source>
</evidence>
<dbReference type="SUPFAM" id="SSF52540">
    <property type="entry name" value="P-loop containing nucleoside triphosphate hydrolases"/>
    <property type="match status" value="1"/>
</dbReference>
<keyword evidence="10" id="KW-1185">Reference proteome</keyword>
<dbReference type="AlphaFoldDB" id="A0A7H1M8R6"/>
<keyword evidence="5 8" id="KW-1133">Transmembrane helix</keyword>
<dbReference type="EMBL" id="CP060414">
    <property type="protein sequence ID" value="QNT58031.1"/>
    <property type="molecule type" value="Genomic_DNA"/>
</dbReference>
<name>A0A7H1M8R6_9NEIS</name>
<evidence type="ECO:0000256" key="8">
    <source>
        <dbReference type="SAM" id="Phobius"/>
    </source>
</evidence>
<comment type="similarity">
    <text evidence="2">Belongs to the VirD4/TraG family.</text>
</comment>
<dbReference type="Gene3D" id="3.40.50.300">
    <property type="entry name" value="P-loop containing nucleotide triphosphate hydrolases"/>
    <property type="match status" value="1"/>
</dbReference>
<sequence>MDKRKIGIGIAITGIVTVLSVAGGLYAAAVLYTQWLGLKTAPSVWLLVKYWQHLDQLPENMIFPLKAATAAAGLVPLLALVIMPAAVSAKPKRELHGSARFAGRGEIKKAGLLEKQPLLFWQKPKPDKYPDLIMGKFKGEYLRWPSDSPVYLAARPRSGKGVGFVIPNCLHYNGSMVVNDVKKENFFITAGFRAAHGHKVYFFNPSGTMPYHDRDPSAPLISHRWNPLTYVRRNPIYTYKDALAAAAVFYPLPTEDRGSAKFFQQEAQKLFAGLLLYLIETEKERDLSRLENKTTMTNLFRLTAPANGQTLQEWIRAEFERRAAQPDTIQLSRNCQTLLMGFANGNAKTGGDILSTMAAPLAIFLDPAVEAATGGDDFYLDDVRRERITIYLGVSPEELKVYGTLLNLFFSQLVDVNVRQGLPQDNKELKYQCLLMLDEFTALGRVRAIEEGIAYLAGYGIRPVPVFQSPSQVENVYGKAASQTFFSTFAARIVFAPREQQDAEELSKLIGYYTYKAKSSSRSRGKNSSSSGSNISDQKRAVMNPDELKTMPNTHCIITMEGVNAVFADRIVYHEDPVFSGRANWPVPDVPVLEVAVTRKQPPKVITPDYVSPEEMASFRWQEAANAGELAHALLAALVPPGSPPEFVARLVPAVAQNWGEGSLPVIAKILKETAGIDAAAADKEEKAA</sequence>
<evidence type="ECO:0000256" key="6">
    <source>
        <dbReference type="ARBA" id="ARBA00023136"/>
    </source>
</evidence>
<dbReference type="CDD" id="cd01127">
    <property type="entry name" value="TrwB_TraG_TraD_VirD4"/>
    <property type="match status" value="1"/>
</dbReference>
<dbReference type="RefSeq" id="WP_187000978.1">
    <property type="nucleotide sequence ID" value="NZ_CP060414.2"/>
</dbReference>
<feature type="region of interest" description="Disordered" evidence="7">
    <location>
        <begin position="520"/>
        <end position="545"/>
    </location>
</feature>
<dbReference type="KEGG" id="nmus:H7A79_0485"/>
<dbReference type="PANTHER" id="PTHR37937">
    <property type="entry name" value="CONJUGATIVE TRANSFER: DNA TRANSPORT"/>
    <property type="match status" value="1"/>
</dbReference>
<evidence type="ECO:0000256" key="2">
    <source>
        <dbReference type="ARBA" id="ARBA00008806"/>
    </source>
</evidence>
<protein>
    <submittedName>
        <fullName evidence="9">Type IV secretory system Conjugative DNA transfer family protein</fullName>
    </submittedName>
</protein>
<comment type="subcellular location">
    <subcellularLocation>
        <location evidence="1">Cell membrane</location>
        <topology evidence="1">Multi-pass membrane protein</topology>
    </subcellularLocation>
</comment>
<dbReference type="Proteomes" id="UP000516412">
    <property type="component" value="Chromosome"/>
</dbReference>
<dbReference type="InterPro" id="IPR027417">
    <property type="entry name" value="P-loop_NTPase"/>
</dbReference>
<evidence type="ECO:0000256" key="7">
    <source>
        <dbReference type="SAM" id="MobiDB-lite"/>
    </source>
</evidence>
<keyword evidence="4 8" id="KW-0812">Transmembrane</keyword>
<keyword evidence="3" id="KW-1003">Cell membrane</keyword>
<keyword evidence="6 8" id="KW-0472">Membrane</keyword>
<dbReference type="PANTHER" id="PTHR37937:SF1">
    <property type="entry name" value="CONJUGATIVE TRANSFER: DNA TRANSPORT"/>
    <property type="match status" value="1"/>
</dbReference>